<feature type="transmembrane region" description="Helical" evidence="1">
    <location>
        <begin position="120"/>
        <end position="144"/>
    </location>
</feature>
<proteinExistence type="predicted"/>
<evidence type="ECO:0000313" key="2">
    <source>
        <dbReference type="EMBL" id="KDO16133.1"/>
    </source>
</evidence>
<keyword evidence="1" id="KW-1133">Transmembrane helix</keyword>
<keyword evidence="3" id="KW-1185">Reference proteome</keyword>
<dbReference type="VEuPathDB" id="FungiDB:SPRG_18332"/>
<dbReference type="Proteomes" id="UP000030745">
    <property type="component" value="Unassembled WGS sequence"/>
</dbReference>
<dbReference type="AlphaFoldDB" id="A0A067BDF9"/>
<accession>A0A067BDF9</accession>
<keyword evidence="1" id="KW-0812">Transmembrane</keyword>
<name>A0A067BDF9_SAPPC</name>
<dbReference type="RefSeq" id="XP_012213160.1">
    <property type="nucleotide sequence ID" value="XM_012357770.1"/>
</dbReference>
<evidence type="ECO:0000256" key="1">
    <source>
        <dbReference type="SAM" id="Phobius"/>
    </source>
</evidence>
<gene>
    <name evidence="2" type="ORF">SPRG_18332</name>
</gene>
<sequence>MAATVKYATFDTPPAAHPTKSANFVSRAFFAWALPLIRTPRQLNLDDVWHLTPETTCAANSAPLAAAYAESPSVVKAFLRVYGGSYFLMALLGLLLRLLELVGPIVLNKVVGAVDAPSTLYQWVGLLCLSMTSHAFLLAHCVVLEETTLVRYVFFEIA</sequence>
<dbReference type="GeneID" id="24139857"/>
<reference evidence="2 3" key="1">
    <citation type="journal article" date="2013" name="PLoS Genet.">
        <title>Distinctive expansion of potential virulence genes in the genome of the oomycete fish pathogen Saprolegnia parasitica.</title>
        <authorList>
            <person name="Jiang R.H."/>
            <person name="de Bruijn I."/>
            <person name="Haas B.J."/>
            <person name="Belmonte R."/>
            <person name="Lobach L."/>
            <person name="Christie J."/>
            <person name="van den Ackerveken G."/>
            <person name="Bottin A."/>
            <person name="Bulone V."/>
            <person name="Diaz-Moreno S.M."/>
            <person name="Dumas B."/>
            <person name="Fan L."/>
            <person name="Gaulin E."/>
            <person name="Govers F."/>
            <person name="Grenville-Briggs L.J."/>
            <person name="Horner N.R."/>
            <person name="Levin J.Z."/>
            <person name="Mammella M."/>
            <person name="Meijer H.J."/>
            <person name="Morris P."/>
            <person name="Nusbaum C."/>
            <person name="Oome S."/>
            <person name="Phillips A.J."/>
            <person name="van Rooyen D."/>
            <person name="Rzeszutek E."/>
            <person name="Saraiva M."/>
            <person name="Secombes C.J."/>
            <person name="Seidl M.F."/>
            <person name="Snel B."/>
            <person name="Stassen J.H."/>
            <person name="Sykes S."/>
            <person name="Tripathy S."/>
            <person name="van den Berg H."/>
            <person name="Vega-Arreguin J.C."/>
            <person name="Wawra S."/>
            <person name="Young S.K."/>
            <person name="Zeng Q."/>
            <person name="Dieguez-Uribeondo J."/>
            <person name="Russ C."/>
            <person name="Tyler B.M."/>
            <person name="van West P."/>
        </authorList>
    </citation>
    <scope>NUCLEOTIDE SEQUENCE [LARGE SCALE GENOMIC DNA]</scope>
    <source>
        <strain evidence="2 3">CBS 223.65</strain>
    </source>
</reference>
<keyword evidence="1" id="KW-0472">Membrane</keyword>
<protein>
    <recommendedName>
        <fullName evidence="4">ABC transmembrane type-1 domain-containing protein</fullName>
    </recommendedName>
</protein>
<dbReference type="KEGG" id="spar:SPRG_18332"/>
<evidence type="ECO:0008006" key="4">
    <source>
        <dbReference type="Google" id="ProtNLM"/>
    </source>
</evidence>
<dbReference type="EMBL" id="KK584317">
    <property type="protein sequence ID" value="KDO16133.1"/>
    <property type="molecule type" value="Genomic_DNA"/>
</dbReference>
<feature type="transmembrane region" description="Helical" evidence="1">
    <location>
        <begin position="86"/>
        <end position="108"/>
    </location>
</feature>
<evidence type="ECO:0000313" key="3">
    <source>
        <dbReference type="Proteomes" id="UP000030745"/>
    </source>
</evidence>
<organism evidence="2 3">
    <name type="scientific">Saprolegnia parasitica (strain CBS 223.65)</name>
    <dbReference type="NCBI Taxonomy" id="695850"/>
    <lineage>
        <taxon>Eukaryota</taxon>
        <taxon>Sar</taxon>
        <taxon>Stramenopiles</taxon>
        <taxon>Oomycota</taxon>
        <taxon>Saprolegniomycetes</taxon>
        <taxon>Saprolegniales</taxon>
        <taxon>Saprolegniaceae</taxon>
        <taxon>Saprolegnia</taxon>
    </lineage>
</organism>
<feature type="non-terminal residue" evidence="2">
    <location>
        <position position="158"/>
    </location>
</feature>